<evidence type="ECO:0008006" key="4">
    <source>
        <dbReference type="Google" id="ProtNLM"/>
    </source>
</evidence>
<gene>
    <name evidence="2" type="ORF">GC093_24440</name>
</gene>
<reference evidence="2" key="1">
    <citation type="submission" date="2019-10" db="EMBL/GenBank/DDBJ databases">
        <title>Description of Paenibacillus glebae sp. nov.</title>
        <authorList>
            <person name="Carlier A."/>
            <person name="Qi S."/>
        </authorList>
    </citation>
    <scope>NUCLEOTIDE SEQUENCE</scope>
    <source>
        <strain evidence="2">LMG 31456</strain>
    </source>
</reference>
<keyword evidence="3" id="KW-1185">Reference proteome</keyword>
<evidence type="ECO:0000313" key="3">
    <source>
        <dbReference type="Proteomes" id="UP000641588"/>
    </source>
</evidence>
<sequence>MSFTLTNEQIEILTLLANGVIPADETDLGAAEVQAGPVIASRINNGSIHSHVYLQGIEAASDLAQDLYGCTPNLMNAEQIYEVLLELRTLTPPFYKQLRLDVSALYLSDPAVWERIGFPGPSSDKGGYPDFDQPQHKLKTQGK</sequence>
<dbReference type="Pfam" id="PF13618">
    <property type="entry name" value="Gluconate_2-dh3"/>
    <property type="match status" value="1"/>
</dbReference>
<evidence type="ECO:0000313" key="2">
    <source>
        <dbReference type="EMBL" id="NOU96339.1"/>
    </source>
</evidence>
<dbReference type="AlphaFoldDB" id="A0A972K153"/>
<accession>A0A972K153</accession>
<evidence type="ECO:0000256" key="1">
    <source>
        <dbReference type="SAM" id="MobiDB-lite"/>
    </source>
</evidence>
<dbReference type="InterPro" id="IPR027056">
    <property type="entry name" value="Gluconate_2DH_su3"/>
</dbReference>
<proteinExistence type="predicted"/>
<dbReference type="Proteomes" id="UP000641588">
    <property type="component" value="Unassembled WGS sequence"/>
</dbReference>
<feature type="region of interest" description="Disordered" evidence="1">
    <location>
        <begin position="119"/>
        <end position="143"/>
    </location>
</feature>
<dbReference type="EMBL" id="WHOD01000097">
    <property type="protein sequence ID" value="NOU96339.1"/>
    <property type="molecule type" value="Genomic_DNA"/>
</dbReference>
<comment type="caution">
    <text evidence="2">The sequence shown here is derived from an EMBL/GenBank/DDBJ whole genome shotgun (WGS) entry which is preliminary data.</text>
</comment>
<organism evidence="2 3">
    <name type="scientific">Paenibacillus foliorum</name>
    <dbReference type="NCBI Taxonomy" id="2654974"/>
    <lineage>
        <taxon>Bacteria</taxon>
        <taxon>Bacillati</taxon>
        <taxon>Bacillota</taxon>
        <taxon>Bacilli</taxon>
        <taxon>Bacillales</taxon>
        <taxon>Paenibacillaceae</taxon>
        <taxon>Paenibacillus</taxon>
    </lineage>
</organism>
<dbReference type="RefSeq" id="WP_171654574.1">
    <property type="nucleotide sequence ID" value="NZ_WHOD01000097.1"/>
</dbReference>
<name>A0A972K153_9BACL</name>
<protein>
    <recommendedName>
        <fullName evidence="4">Gluconate 2-dehydrogenase subunit 3 family protein</fullName>
    </recommendedName>
</protein>